<dbReference type="SUPFAM" id="SSF56672">
    <property type="entry name" value="DNA/RNA polymerases"/>
    <property type="match status" value="1"/>
</dbReference>
<comment type="caution">
    <text evidence="1">The sequence shown here is derived from an EMBL/GenBank/DDBJ whole genome shotgun (WGS) entry which is preliminary data.</text>
</comment>
<dbReference type="AlphaFoldDB" id="A0AAW2SGQ4"/>
<gene>
    <name evidence="1" type="ORF">Slati_4579100</name>
</gene>
<reference evidence="1" key="2">
    <citation type="journal article" date="2024" name="Plant">
        <title>Genomic evolution and insights into agronomic trait innovations of Sesamum species.</title>
        <authorList>
            <person name="Miao H."/>
            <person name="Wang L."/>
            <person name="Qu L."/>
            <person name="Liu H."/>
            <person name="Sun Y."/>
            <person name="Le M."/>
            <person name="Wang Q."/>
            <person name="Wei S."/>
            <person name="Zheng Y."/>
            <person name="Lin W."/>
            <person name="Duan Y."/>
            <person name="Cao H."/>
            <person name="Xiong S."/>
            <person name="Wang X."/>
            <person name="Wei L."/>
            <person name="Li C."/>
            <person name="Ma Q."/>
            <person name="Ju M."/>
            <person name="Zhao R."/>
            <person name="Li G."/>
            <person name="Mu C."/>
            <person name="Tian Q."/>
            <person name="Mei H."/>
            <person name="Zhang T."/>
            <person name="Gao T."/>
            <person name="Zhang H."/>
        </authorList>
    </citation>
    <scope>NUCLEOTIDE SEQUENCE</scope>
    <source>
        <strain evidence="1">KEN1</strain>
    </source>
</reference>
<name>A0AAW2SGQ4_9LAMI</name>
<protein>
    <submittedName>
        <fullName evidence="1">Retrovirus-related Pol polyprotein from transposon RE2</fullName>
    </submittedName>
</protein>
<sequence>MATSTSWMDESEYRWMLERSARTIVMRRNLSKLQRFVHGCFALSLGSGFAYQAEWVGVMTAIAIAHSKGWKYLWIDWPIRQLDVNNAFLQGSFTDEVFMETTLGLKTFDLIMFASCISLFMAFGKPLVLGITSFISDLLHRLNMADAKAVSTPIATTEVLKLSDGSPPADPKFYRQALGSLQYLSLTRPDVSFAINKLSQFMHCPSTLHWCAVKRLLRYLVGTLDYGLLLRKNSPRTLHAFADADWAGDPNDRTSTSAYVVFLGANPISWSSKKQKDSCSILHRSRYRAIASTAAEVNWIMNLLQELKVPI</sequence>
<reference evidence="1" key="1">
    <citation type="submission" date="2020-06" db="EMBL/GenBank/DDBJ databases">
        <authorList>
            <person name="Li T."/>
            <person name="Hu X."/>
            <person name="Zhang T."/>
            <person name="Song X."/>
            <person name="Zhang H."/>
            <person name="Dai N."/>
            <person name="Sheng W."/>
            <person name="Hou X."/>
            <person name="Wei L."/>
        </authorList>
    </citation>
    <scope>NUCLEOTIDE SEQUENCE</scope>
    <source>
        <strain evidence="1">KEN1</strain>
        <tissue evidence="1">Leaf</tissue>
    </source>
</reference>
<organism evidence="1">
    <name type="scientific">Sesamum latifolium</name>
    <dbReference type="NCBI Taxonomy" id="2727402"/>
    <lineage>
        <taxon>Eukaryota</taxon>
        <taxon>Viridiplantae</taxon>
        <taxon>Streptophyta</taxon>
        <taxon>Embryophyta</taxon>
        <taxon>Tracheophyta</taxon>
        <taxon>Spermatophyta</taxon>
        <taxon>Magnoliopsida</taxon>
        <taxon>eudicotyledons</taxon>
        <taxon>Gunneridae</taxon>
        <taxon>Pentapetalae</taxon>
        <taxon>asterids</taxon>
        <taxon>lamiids</taxon>
        <taxon>Lamiales</taxon>
        <taxon>Pedaliaceae</taxon>
        <taxon>Sesamum</taxon>
    </lineage>
</organism>
<dbReference type="InterPro" id="IPR043502">
    <property type="entry name" value="DNA/RNA_pol_sf"/>
</dbReference>
<proteinExistence type="predicted"/>
<evidence type="ECO:0000313" key="1">
    <source>
        <dbReference type="EMBL" id="KAL0391260.1"/>
    </source>
</evidence>
<dbReference type="EMBL" id="JACGWN010000048">
    <property type="protein sequence ID" value="KAL0391260.1"/>
    <property type="molecule type" value="Genomic_DNA"/>
</dbReference>
<dbReference type="CDD" id="cd09272">
    <property type="entry name" value="RNase_HI_RT_Ty1"/>
    <property type="match status" value="1"/>
</dbReference>
<dbReference type="PANTHER" id="PTHR11439">
    <property type="entry name" value="GAG-POL-RELATED RETROTRANSPOSON"/>
    <property type="match status" value="1"/>
</dbReference>
<accession>A0AAW2SGQ4</accession>
<dbReference type="PANTHER" id="PTHR11439:SF489">
    <property type="entry name" value="RNA-DIRECTED DNA POLYMERASE"/>
    <property type="match status" value="1"/>
</dbReference>